<reference evidence="3" key="1">
    <citation type="journal article" date="2019" name="Int. J. Syst. Evol. Microbiol.">
        <title>The Global Catalogue of Microorganisms (GCM) 10K type strain sequencing project: providing services to taxonomists for standard genome sequencing and annotation.</title>
        <authorList>
            <consortium name="The Broad Institute Genomics Platform"/>
            <consortium name="The Broad Institute Genome Sequencing Center for Infectious Disease"/>
            <person name="Wu L."/>
            <person name="Ma J."/>
        </authorList>
    </citation>
    <scope>NUCLEOTIDE SEQUENCE [LARGE SCALE GENOMIC DNA]</scope>
    <source>
        <strain evidence="3">JCM 17975</strain>
    </source>
</reference>
<dbReference type="InterPro" id="IPR029058">
    <property type="entry name" value="AB_hydrolase_fold"/>
</dbReference>
<organism evidence="2 3">
    <name type="scientific">Promicromonospora umidemergens</name>
    <dbReference type="NCBI Taxonomy" id="629679"/>
    <lineage>
        <taxon>Bacteria</taxon>
        <taxon>Bacillati</taxon>
        <taxon>Actinomycetota</taxon>
        <taxon>Actinomycetes</taxon>
        <taxon>Micrococcales</taxon>
        <taxon>Promicromonosporaceae</taxon>
        <taxon>Promicromonospora</taxon>
    </lineage>
</organism>
<comment type="caution">
    <text evidence="2">The sequence shown here is derived from an EMBL/GenBank/DDBJ whole genome shotgun (WGS) entry which is preliminary data.</text>
</comment>
<dbReference type="SUPFAM" id="SSF53474">
    <property type="entry name" value="alpha/beta-Hydrolases"/>
    <property type="match status" value="1"/>
</dbReference>
<dbReference type="Gene3D" id="3.40.50.1820">
    <property type="entry name" value="alpha/beta hydrolase"/>
    <property type="match status" value="1"/>
</dbReference>
<feature type="region of interest" description="Disordered" evidence="1">
    <location>
        <begin position="1"/>
        <end position="53"/>
    </location>
</feature>
<feature type="compositionally biased region" description="Basic and acidic residues" evidence="1">
    <location>
        <begin position="17"/>
        <end position="31"/>
    </location>
</feature>
<evidence type="ECO:0008006" key="4">
    <source>
        <dbReference type="Google" id="ProtNLM"/>
    </source>
</evidence>
<gene>
    <name evidence="2" type="ORF">GCM10023198_41820</name>
</gene>
<feature type="compositionally biased region" description="Polar residues" evidence="1">
    <location>
        <begin position="1"/>
        <end position="14"/>
    </location>
</feature>
<dbReference type="Proteomes" id="UP001500843">
    <property type="component" value="Unassembled WGS sequence"/>
</dbReference>
<evidence type="ECO:0000256" key="1">
    <source>
        <dbReference type="SAM" id="MobiDB-lite"/>
    </source>
</evidence>
<dbReference type="EMBL" id="BAABHM010000018">
    <property type="protein sequence ID" value="GAA4714276.1"/>
    <property type="molecule type" value="Genomic_DNA"/>
</dbReference>
<evidence type="ECO:0000313" key="3">
    <source>
        <dbReference type="Proteomes" id="UP001500843"/>
    </source>
</evidence>
<sequence>MASAQGTWAGATNDSSKSSRDSMSHVVRQEESSDDDAGGANLPTARSPSRAINVPTLLVTGDKDQYCTVDTCTPQTMLADEGPYYSDQAGLTSIVVPDSGHNVQLHKNAPQTNAQILRWIESAV</sequence>
<keyword evidence="3" id="KW-1185">Reference proteome</keyword>
<evidence type="ECO:0000313" key="2">
    <source>
        <dbReference type="EMBL" id="GAA4714276.1"/>
    </source>
</evidence>
<proteinExistence type="predicted"/>
<accession>A0ABP8XVS9</accession>
<protein>
    <recommendedName>
        <fullName evidence="4">TAP-like protein</fullName>
    </recommendedName>
</protein>
<name>A0ABP8XVS9_9MICO</name>